<proteinExistence type="predicted"/>
<sequence length="116" mass="13259">MSETGFLTKRENFHAFCVYVSLLLLGMDNSKQEKLDLNMYGQLWSSSDINPDRLTSELNKIFTYNQAETNYRNTRDNYYDFHEEYAKSLAMSAALEGSAIKLGTLLGSMDIYASLN</sequence>
<comment type="caution">
    <text evidence="1">The sequence shown here is derived from an EMBL/GenBank/DDBJ whole genome shotgun (WGS) entry which is preliminary data.</text>
</comment>
<reference evidence="1" key="1">
    <citation type="submission" date="2021-02" db="EMBL/GenBank/DDBJ databases">
        <authorList>
            <person name="Nowell W R."/>
        </authorList>
    </citation>
    <scope>NUCLEOTIDE SEQUENCE</scope>
</reference>
<dbReference type="EMBL" id="CAJNYT010004211">
    <property type="protein sequence ID" value="CAF3644715.1"/>
    <property type="molecule type" value="Genomic_DNA"/>
</dbReference>
<dbReference type="AlphaFoldDB" id="A0A818R5T0"/>
<gene>
    <name evidence="1" type="ORF">GRG538_LOCUS24868</name>
</gene>
<organism evidence="1 2">
    <name type="scientific">Rotaria socialis</name>
    <dbReference type="NCBI Taxonomy" id="392032"/>
    <lineage>
        <taxon>Eukaryota</taxon>
        <taxon>Metazoa</taxon>
        <taxon>Spiralia</taxon>
        <taxon>Gnathifera</taxon>
        <taxon>Rotifera</taxon>
        <taxon>Eurotatoria</taxon>
        <taxon>Bdelloidea</taxon>
        <taxon>Philodinida</taxon>
        <taxon>Philodinidae</taxon>
        <taxon>Rotaria</taxon>
    </lineage>
</organism>
<evidence type="ECO:0000313" key="1">
    <source>
        <dbReference type="EMBL" id="CAF3644715.1"/>
    </source>
</evidence>
<evidence type="ECO:0000313" key="2">
    <source>
        <dbReference type="Proteomes" id="UP000663872"/>
    </source>
</evidence>
<dbReference type="Proteomes" id="UP000663872">
    <property type="component" value="Unassembled WGS sequence"/>
</dbReference>
<name>A0A818R5T0_9BILA</name>
<protein>
    <submittedName>
        <fullName evidence="1">Uncharacterized protein</fullName>
    </submittedName>
</protein>
<accession>A0A818R5T0</accession>